<protein>
    <recommendedName>
        <fullName evidence="4">Peptidase C60 sortase A and B</fullName>
    </recommendedName>
</protein>
<dbReference type="SUPFAM" id="SSF63817">
    <property type="entry name" value="Sortase"/>
    <property type="match status" value="1"/>
</dbReference>
<dbReference type="KEGG" id="lmoi:VV02_24275"/>
<dbReference type="InterPro" id="IPR023365">
    <property type="entry name" value="Sortase_dom-sf"/>
</dbReference>
<dbReference type="CDD" id="cd05829">
    <property type="entry name" value="Sortase_F"/>
    <property type="match status" value="1"/>
</dbReference>
<keyword evidence="3" id="KW-1185">Reference proteome</keyword>
<dbReference type="AlphaFoldDB" id="A0A0K1JRC9"/>
<accession>A0A0K1JRC9</accession>
<gene>
    <name evidence="2" type="ORF">VV02_24275</name>
</gene>
<reference evidence="2 3" key="1">
    <citation type="submission" date="2015-03" db="EMBL/GenBank/DDBJ databases">
        <title>Luteipulveratus halotolerans sp. nov., a novel actinobacterium (Dermacoccaceae) from Sarawak, Malaysia.</title>
        <authorList>
            <person name="Juboi H."/>
            <person name="Basik A."/>
            <person name="Shamsul S.S."/>
            <person name="Arnold P."/>
            <person name="Schmitt E.K."/>
            <person name="Sanglier J.-J."/>
            <person name="Yeo T."/>
        </authorList>
    </citation>
    <scope>NUCLEOTIDE SEQUENCE [LARGE SCALE GENOMIC DNA]</scope>
    <source>
        <strain evidence="2 3">MN07-A0370</strain>
    </source>
</reference>
<name>A0A0K1JRC9_9MICO</name>
<evidence type="ECO:0008006" key="4">
    <source>
        <dbReference type="Google" id="ProtNLM"/>
    </source>
</evidence>
<dbReference type="Gene3D" id="2.40.260.10">
    <property type="entry name" value="Sortase"/>
    <property type="match status" value="1"/>
</dbReference>
<dbReference type="GO" id="GO:0016787">
    <property type="term" value="F:hydrolase activity"/>
    <property type="evidence" value="ECO:0007669"/>
    <property type="project" value="UniProtKB-KW"/>
</dbReference>
<dbReference type="STRING" id="571913.VV02_24275"/>
<sequence length="163" mass="17263">MAQVGTPAASQQRTFAPTYVILGRGGDRAPVRAVDTTAAGQLGLPTGAGQVGWWRGGALAGETYGSVVIAGHIDTTTGGLGFFVRLLRARTGDLVTLTDGHLNQDYRITSVRDIPKTSLATSTDTFSQSVAGRLVMITCTGRFDRRTGHYDHNRIVVATPLHP</sequence>
<dbReference type="Pfam" id="PF04203">
    <property type="entry name" value="Sortase"/>
    <property type="match status" value="1"/>
</dbReference>
<keyword evidence="1" id="KW-0378">Hydrolase</keyword>
<organism evidence="2 3">
    <name type="scientific">Luteipulveratus mongoliensis</name>
    <dbReference type="NCBI Taxonomy" id="571913"/>
    <lineage>
        <taxon>Bacteria</taxon>
        <taxon>Bacillati</taxon>
        <taxon>Actinomycetota</taxon>
        <taxon>Actinomycetes</taxon>
        <taxon>Micrococcales</taxon>
        <taxon>Dermacoccaceae</taxon>
        <taxon>Luteipulveratus</taxon>
    </lineage>
</organism>
<evidence type="ECO:0000256" key="1">
    <source>
        <dbReference type="ARBA" id="ARBA00022801"/>
    </source>
</evidence>
<evidence type="ECO:0000313" key="2">
    <source>
        <dbReference type="EMBL" id="AKU19271.1"/>
    </source>
</evidence>
<dbReference type="InterPro" id="IPR005754">
    <property type="entry name" value="Sortase"/>
</dbReference>
<evidence type="ECO:0000313" key="3">
    <source>
        <dbReference type="Proteomes" id="UP000066480"/>
    </source>
</evidence>
<dbReference type="Proteomes" id="UP000066480">
    <property type="component" value="Chromosome"/>
</dbReference>
<proteinExistence type="predicted"/>
<dbReference type="EMBL" id="CP011112">
    <property type="protein sequence ID" value="AKU19271.1"/>
    <property type="molecule type" value="Genomic_DNA"/>
</dbReference>
<dbReference type="InterPro" id="IPR042001">
    <property type="entry name" value="Sortase_F"/>
</dbReference>